<evidence type="ECO:0000313" key="3">
    <source>
        <dbReference type="Proteomes" id="UP000094043"/>
    </source>
</evidence>
<organism evidence="2 3">
    <name type="scientific">Cryptococcus depauperatus CBS 7841</name>
    <dbReference type="NCBI Taxonomy" id="1295531"/>
    <lineage>
        <taxon>Eukaryota</taxon>
        <taxon>Fungi</taxon>
        <taxon>Dikarya</taxon>
        <taxon>Basidiomycota</taxon>
        <taxon>Agaricomycotina</taxon>
        <taxon>Tremellomycetes</taxon>
        <taxon>Tremellales</taxon>
        <taxon>Cryptococcaceae</taxon>
        <taxon>Cryptococcus</taxon>
    </lineage>
</organism>
<gene>
    <name evidence="2" type="ORF">L203_104052</name>
</gene>
<proteinExistence type="predicted"/>
<evidence type="ECO:0000313" key="2">
    <source>
        <dbReference type="EMBL" id="WVN88838.1"/>
    </source>
</evidence>
<dbReference type="RefSeq" id="XP_066069538.1">
    <property type="nucleotide sequence ID" value="XM_066213441.1"/>
</dbReference>
<keyword evidence="3" id="KW-1185">Reference proteome</keyword>
<reference evidence="2" key="2">
    <citation type="journal article" date="2022" name="Elife">
        <title>Obligate sexual reproduction of a homothallic fungus closely related to the Cryptococcus pathogenic species complex.</title>
        <authorList>
            <person name="Passer A.R."/>
            <person name="Clancey S.A."/>
            <person name="Shea T."/>
            <person name="David-Palma M."/>
            <person name="Averette A.F."/>
            <person name="Boekhout T."/>
            <person name="Porcel B.M."/>
            <person name="Nowrousian M."/>
            <person name="Cuomo C.A."/>
            <person name="Sun S."/>
            <person name="Heitman J."/>
            <person name="Coelho M.A."/>
        </authorList>
    </citation>
    <scope>NUCLEOTIDE SEQUENCE</scope>
    <source>
        <strain evidence="2">CBS 7841</strain>
    </source>
</reference>
<reference evidence="2" key="1">
    <citation type="submission" date="2016-06" db="EMBL/GenBank/DDBJ databases">
        <authorList>
            <person name="Cuomo C."/>
            <person name="Litvintseva A."/>
            <person name="Heitman J."/>
            <person name="Chen Y."/>
            <person name="Sun S."/>
            <person name="Springer D."/>
            <person name="Dromer F."/>
            <person name="Young S."/>
            <person name="Zeng Q."/>
            <person name="Chapman S."/>
            <person name="Gujja S."/>
            <person name="Saif S."/>
            <person name="Birren B."/>
        </authorList>
    </citation>
    <scope>NUCLEOTIDE SEQUENCE</scope>
    <source>
        <strain evidence="2">CBS 7841</strain>
    </source>
</reference>
<feature type="compositionally biased region" description="Low complexity" evidence="1">
    <location>
        <begin position="590"/>
        <end position="600"/>
    </location>
</feature>
<sequence>MINKYPHTPPPPILFPKLLPLLVSRLITGPINLSLVPTLETALYIQRSIKIEAKSLEPARIKHQESLVPLQKLLEISASHPSSIRASVLIDAILVYPLHSPVVSQVLTNVFQDSADFLEIWRSDVLPEVIKRLKSSTQREISLATLILLGIWRSHTNLIELILKSKVDVLRGLKTAYMVLSNNGDLNEAKRYQAKEEILIISRQLVLQAENSKEKEEILGFMGNAVSQVGVLEGKDLRADCEALLGLGAKSFSPAKGATSILEERREAFAKTDPRVQSILALFPSIPAHLLLAAFSHPQFSNIPSGSKATAGEQAEPLLACMLNDGQGLPNELEELRKAINQVSLQQGDESRAIESQKKFERRNIFDNEDLDMSRLHIKGSDTALPELNDAIPSYIRDSVQRLIALQSEEDETRRQALADANLLLSDDETDLDDSGVIPYRSRVSGGDSEDSVPVDVSAEAVQVVKPNPDKNGRGMTDKQKQGILRTLYMEDPGLFDRDGVTRRSDGRKKLREKIGWDDGQIEGWRVMLERNPNKDLILEAHMDNMTQRPAPWERHELPAHLQNRNIASGPSSNNEGKSSSRGGKKRQNRGSSGHNNSSRTRGHDRKMRQMGI</sequence>
<dbReference type="Proteomes" id="UP000094043">
    <property type="component" value="Chromosome 4"/>
</dbReference>
<protein>
    <submittedName>
        <fullName evidence="2">Uncharacterized protein</fullName>
    </submittedName>
</protein>
<feature type="compositionally biased region" description="Basic residues" evidence="1">
    <location>
        <begin position="601"/>
        <end position="613"/>
    </location>
</feature>
<feature type="region of interest" description="Disordered" evidence="1">
    <location>
        <begin position="564"/>
        <end position="613"/>
    </location>
</feature>
<dbReference type="VEuPathDB" id="FungiDB:L203_04499"/>
<accession>A0A1E3IBM7</accession>
<evidence type="ECO:0000256" key="1">
    <source>
        <dbReference type="SAM" id="MobiDB-lite"/>
    </source>
</evidence>
<dbReference type="EMBL" id="CP143787">
    <property type="protein sequence ID" value="WVN88838.1"/>
    <property type="molecule type" value="Genomic_DNA"/>
</dbReference>
<dbReference type="OrthoDB" id="5577209at2759"/>
<dbReference type="GeneID" id="91088262"/>
<dbReference type="KEGG" id="cdep:91088262"/>
<dbReference type="AlphaFoldDB" id="A0A1E3IBM7"/>
<reference evidence="2" key="3">
    <citation type="submission" date="2024-01" db="EMBL/GenBank/DDBJ databases">
        <authorList>
            <person name="Coelho M.A."/>
            <person name="David-Palma M."/>
            <person name="Shea T."/>
            <person name="Sun S."/>
            <person name="Cuomo C.A."/>
            <person name="Heitman J."/>
        </authorList>
    </citation>
    <scope>NUCLEOTIDE SEQUENCE</scope>
    <source>
        <strain evidence="2">CBS 7841</strain>
    </source>
</reference>
<feature type="compositionally biased region" description="Polar residues" evidence="1">
    <location>
        <begin position="564"/>
        <end position="582"/>
    </location>
</feature>
<name>A0A1E3IBM7_9TREE</name>